<dbReference type="InterPro" id="IPR017932">
    <property type="entry name" value="GATase_2_dom"/>
</dbReference>
<dbReference type="GO" id="GO:0097367">
    <property type="term" value="F:carbohydrate derivative binding"/>
    <property type="evidence" value="ECO:0007669"/>
    <property type="project" value="InterPro"/>
</dbReference>
<dbReference type="NCBIfam" id="TIGR01135">
    <property type="entry name" value="glmS"/>
    <property type="match status" value="1"/>
</dbReference>
<evidence type="ECO:0000256" key="1">
    <source>
        <dbReference type="ARBA" id="ARBA00001031"/>
    </source>
</evidence>
<dbReference type="InterPro" id="IPR047084">
    <property type="entry name" value="GFAT_N"/>
</dbReference>
<evidence type="ECO:0000256" key="3">
    <source>
        <dbReference type="ARBA" id="ARBA00016090"/>
    </source>
</evidence>
<dbReference type="InterPro" id="IPR029055">
    <property type="entry name" value="Ntn_hydrolases_N"/>
</dbReference>
<dbReference type="AlphaFoldDB" id="A0A1R2BQ99"/>
<name>A0A1R2BQ99_9CILI</name>
<evidence type="ECO:0000259" key="8">
    <source>
        <dbReference type="PROSITE" id="PS51278"/>
    </source>
</evidence>
<dbReference type="OrthoDB" id="15235at2759"/>
<evidence type="ECO:0000259" key="9">
    <source>
        <dbReference type="PROSITE" id="PS51464"/>
    </source>
</evidence>
<dbReference type="InterPro" id="IPR035490">
    <property type="entry name" value="GlmS/FrlB_SIS"/>
</dbReference>
<comment type="catalytic activity">
    <reaction evidence="1">
        <text>D-fructose 6-phosphate + L-glutamine = D-glucosamine 6-phosphate + L-glutamate</text>
        <dbReference type="Rhea" id="RHEA:13237"/>
        <dbReference type="ChEBI" id="CHEBI:29985"/>
        <dbReference type="ChEBI" id="CHEBI:58359"/>
        <dbReference type="ChEBI" id="CHEBI:58725"/>
        <dbReference type="ChEBI" id="CHEBI:61527"/>
        <dbReference type="EC" id="2.6.1.16"/>
    </reaction>
</comment>
<dbReference type="GO" id="GO:0006002">
    <property type="term" value="P:fructose 6-phosphate metabolic process"/>
    <property type="evidence" value="ECO:0007669"/>
    <property type="project" value="TreeGrafter"/>
</dbReference>
<dbReference type="Pfam" id="PF13522">
    <property type="entry name" value="GATase_6"/>
    <property type="match status" value="1"/>
</dbReference>
<dbReference type="CDD" id="cd05009">
    <property type="entry name" value="SIS_GlmS_GlmD_2"/>
    <property type="match status" value="1"/>
</dbReference>
<keyword evidence="7" id="KW-0315">Glutamine amidotransferase</keyword>
<dbReference type="GO" id="GO:0006487">
    <property type="term" value="P:protein N-linked glycosylation"/>
    <property type="evidence" value="ECO:0007669"/>
    <property type="project" value="TreeGrafter"/>
</dbReference>
<dbReference type="FunFam" id="3.40.50.10490:FF:000036">
    <property type="entry name" value="Glutamine-fructose-6-phosphate transaminase (Isomerizing), variant"/>
    <property type="match status" value="1"/>
</dbReference>
<organism evidence="10 11">
    <name type="scientific">Stentor coeruleus</name>
    <dbReference type="NCBI Taxonomy" id="5963"/>
    <lineage>
        <taxon>Eukaryota</taxon>
        <taxon>Sar</taxon>
        <taxon>Alveolata</taxon>
        <taxon>Ciliophora</taxon>
        <taxon>Postciliodesmatophora</taxon>
        <taxon>Heterotrichea</taxon>
        <taxon>Heterotrichida</taxon>
        <taxon>Stentoridae</taxon>
        <taxon>Stentor</taxon>
    </lineage>
</organism>
<protein>
    <recommendedName>
        <fullName evidence="3">Glutamine--fructose-6-phosphate aminotransferase [isomerizing]</fullName>
        <ecNumber evidence="2">2.6.1.16</ecNumber>
    </recommendedName>
</protein>
<keyword evidence="11" id="KW-1185">Reference proteome</keyword>
<dbReference type="PANTHER" id="PTHR10937:SF0">
    <property type="entry name" value="GLUTAMINE--FRUCTOSE-6-PHOSPHATE TRANSAMINASE (ISOMERIZING)"/>
    <property type="match status" value="1"/>
</dbReference>
<dbReference type="EMBL" id="MPUH01000498">
    <property type="protein sequence ID" value="OMJ78896.1"/>
    <property type="molecule type" value="Genomic_DNA"/>
</dbReference>
<evidence type="ECO:0000256" key="6">
    <source>
        <dbReference type="ARBA" id="ARBA00022737"/>
    </source>
</evidence>
<evidence type="ECO:0000313" key="11">
    <source>
        <dbReference type="Proteomes" id="UP000187209"/>
    </source>
</evidence>
<evidence type="ECO:0000256" key="5">
    <source>
        <dbReference type="ARBA" id="ARBA00022679"/>
    </source>
</evidence>
<evidence type="ECO:0000313" key="10">
    <source>
        <dbReference type="EMBL" id="OMJ78896.1"/>
    </source>
</evidence>
<evidence type="ECO:0000256" key="2">
    <source>
        <dbReference type="ARBA" id="ARBA00012916"/>
    </source>
</evidence>
<feature type="domain" description="SIS" evidence="9">
    <location>
        <begin position="331"/>
        <end position="474"/>
    </location>
</feature>
<dbReference type="Proteomes" id="UP000187209">
    <property type="component" value="Unassembled WGS sequence"/>
</dbReference>
<dbReference type="PROSITE" id="PS51464">
    <property type="entry name" value="SIS"/>
    <property type="match status" value="2"/>
</dbReference>
<dbReference type="PANTHER" id="PTHR10937">
    <property type="entry name" value="GLUCOSAMINE--FRUCTOSE-6-PHOSPHATE AMINOTRANSFERASE, ISOMERIZING"/>
    <property type="match status" value="1"/>
</dbReference>
<keyword evidence="4" id="KW-0032">Aminotransferase</keyword>
<dbReference type="GO" id="GO:0006047">
    <property type="term" value="P:UDP-N-acetylglucosamine metabolic process"/>
    <property type="evidence" value="ECO:0007669"/>
    <property type="project" value="TreeGrafter"/>
</dbReference>
<keyword evidence="5" id="KW-0808">Transferase</keyword>
<gene>
    <name evidence="10" type="ORF">SteCoe_21208</name>
</gene>
<dbReference type="EC" id="2.6.1.16" evidence="2"/>
<evidence type="ECO:0000256" key="7">
    <source>
        <dbReference type="ARBA" id="ARBA00022962"/>
    </source>
</evidence>
<feature type="domain" description="Glutamine amidotransferase type-2" evidence="8">
    <location>
        <begin position="45"/>
        <end position="270"/>
    </location>
</feature>
<keyword evidence="6" id="KW-0677">Repeat</keyword>
<accession>A0A1R2BQ99</accession>
<feature type="domain" description="SIS" evidence="9">
    <location>
        <begin position="504"/>
        <end position="645"/>
    </location>
</feature>
<dbReference type="GO" id="GO:0004360">
    <property type="term" value="F:glutamine-fructose-6-phosphate transaminase (isomerizing) activity"/>
    <property type="evidence" value="ECO:0007669"/>
    <property type="project" value="UniProtKB-EC"/>
</dbReference>
<dbReference type="SUPFAM" id="SSF53697">
    <property type="entry name" value="SIS domain"/>
    <property type="match status" value="1"/>
</dbReference>
<dbReference type="Gene3D" id="3.60.20.10">
    <property type="entry name" value="Glutamine Phosphoribosylpyrophosphate, subunit 1, domain 1"/>
    <property type="match status" value="1"/>
</dbReference>
<dbReference type="SUPFAM" id="SSF56235">
    <property type="entry name" value="N-terminal nucleophile aminohydrolases (Ntn hydrolases)"/>
    <property type="match status" value="1"/>
</dbReference>
<dbReference type="InterPro" id="IPR005855">
    <property type="entry name" value="GFAT"/>
</dbReference>
<dbReference type="NCBIfam" id="NF001484">
    <property type="entry name" value="PRK00331.1"/>
    <property type="match status" value="1"/>
</dbReference>
<dbReference type="InterPro" id="IPR046348">
    <property type="entry name" value="SIS_dom_sf"/>
</dbReference>
<dbReference type="InterPro" id="IPR001347">
    <property type="entry name" value="SIS_dom"/>
</dbReference>
<comment type="caution">
    <text evidence="10">The sequence shown here is derived from an EMBL/GenBank/DDBJ whole genome shotgun (WGS) entry which is preliminary data.</text>
</comment>
<dbReference type="CDD" id="cd00714">
    <property type="entry name" value="GFAT"/>
    <property type="match status" value="1"/>
</dbReference>
<dbReference type="Pfam" id="PF01380">
    <property type="entry name" value="SIS"/>
    <property type="match status" value="2"/>
</dbReference>
<dbReference type="Gene3D" id="3.40.50.10490">
    <property type="entry name" value="Glucose-6-phosphate isomerase like protein, domain 1"/>
    <property type="match status" value="2"/>
</dbReference>
<reference evidence="10 11" key="1">
    <citation type="submission" date="2016-11" db="EMBL/GenBank/DDBJ databases">
        <title>The macronuclear genome of Stentor coeruleus: a giant cell with tiny introns.</title>
        <authorList>
            <person name="Slabodnick M."/>
            <person name="Ruby J.G."/>
            <person name="Reiff S.B."/>
            <person name="Swart E.C."/>
            <person name="Gosai S."/>
            <person name="Prabakaran S."/>
            <person name="Witkowska E."/>
            <person name="Larue G.E."/>
            <person name="Fisher S."/>
            <person name="Freeman R.M."/>
            <person name="Gunawardena J."/>
            <person name="Chu W."/>
            <person name="Stover N.A."/>
            <person name="Gregory B.D."/>
            <person name="Nowacki M."/>
            <person name="Derisi J."/>
            <person name="Roy S.W."/>
            <person name="Marshall W.F."/>
            <person name="Sood P."/>
        </authorList>
    </citation>
    <scope>NUCLEOTIDE SEQUENCE [LARGE SCALE GENOMIC DNA]</scope>
    <source>
        <strain evidence="10">WM001</strain>
    </source>
</reference>
<sequence>MYMFIRNIFRSSQEAHSQYFSNLIKGAILASASVYLYNREYLNSCGIIGYIGERNIAAEVIIQGLEEMQNRGYDSAGIVTYKDQELSLTKYASSQNSNSDALNRLKNDILPKHANCNLGLGHTRWATHGGKTDLNAHPHTDNKNRVAIVHNGTITNTNEIYDFFKQKKIIPKSQTDTELIALMIGYYLDEGHSLKLATRLTLEKLNGTWGLAVISKDDPDQIIVARRGSPMLIGIGNKEMFIGSEPSAFFRYTKKYISLEDNQIFKIDPKKDKIEASKIRTVEDVSTVSLGNYTHWTLKEIEEQPESISRAMNFGARLKIDSARLGGIEEIKDKFLDVKNLILMGCGTSLHACLFGEYLMKNFRVMNTVQTIDGSEMNEDSLPRFKPGVIAISQSGETRDVVTPMSKIINKGVTGISIVNVVSSQLARLTGHGVYMNSGREIAVASTKSFMNSCVILAEISLWLSSHIHPEDSEKRKKLISSLIKLPMQVGSVIAQNKAPLRKLAQELKNSENLYIIGRGISESIAKEGALKIKELSQLHTEGYAGGEEKTGPYGLISNGTPAILIILDDEEKIKMNKILEVLIDRGARTIVITPDSKLITCSKKPDTVLNIEENGDLTALLALLPMQLLAYYLSIARALDPDHPRNLAKVVTVE</sequence>
<proteinExistence type="predicted"/>
<dbReference type="PROSITE" id="PS51278">
    <property type="entry name" value="GATASE_TYPE_2"/>
    <property type="match status" value="1"/>
</dbReference>
<dbReference type="CDD" id="cd05008">
    <property type="entry name" value="SIS_GlmS_GlmD_1"/>
    <property type="match status" value="1"/>
</dbReference>
<dbReference type="InterPro" id="IPR035466">
    <property type="entry name" value="GlmS/AgaS_SIS"/>
</dbReference>
<dbReference type="FunFam" id="3.60.20.10:FF:000006">
    <property type="entry name" value="Glutamine--fructose-6-phosphate aminotransferase [isomerizing]"/>
    <property type="match status" value="1"/>
</dbReference>
<evidence type="ECO:0000256" key="4">
    <source>
        <dbReference type="ARBA" id="ARBA00022576"/>
    </source>
</evidence>